<dbReference type="AlphaFoldDB" id="A0ABD0MDM8"/>
<name>A0ABD0MDM8_CIRMR</name>
<keyword evidence="2" id="KW-1185">Reference proteome</keyword>
<comment type="caution">
    <text evidence="1">The sequence shown here is derived from an EMBL/GenBank/DDBJ whole genome shotgun (WGS) entry which is preliminary data.</text>
</comment>
<dbReference type="Proteomes" id="UP001529510">
    <property type="component" value="Unassembled WGS sequence"/>
</dbReference>
<organism evidence="1 2">
    <name type="scientific">Cirrhinus mrigala</name>
    <name type="common">Mrigala</name>
    <dbReference type="NCBI Taxonomy" id="683832"/>
    <lineage>
        <taxon>Eukaryota</taxon>
        <taxon>Metazoa</taxon>
        <taxon>Chordata</taxon>
        <taxon>Craniata</taxon>
        <taxon>Vertebrata</taxon>
        <taxon>Euteleostomi</taxon>
        <taxon>Actinopterygii</taxon>
        <taxon>Neopterygii</taxon>
        <taxon>Teleostei</taxon>
        <taxon>Ostariophysi</taxon>
        <taxon>Cypriniformes</taxon>
        <taxon>Cyprinidae</taxon>
        <taxon>Labeoninae</taxon>
        <taxon>Labeonini</taxon>
        <taxon>Cirrhinus</taxon>
    </lineage>
</organism>
<reference evidence="1 2" key="1">
    <citation type="submission" date="2024-05" db="EMBL/GenBank/DDBJ databases">
        <title>Genome sequencing and assembly of Indian major carp, Cirrhinus mrigala (Hamilton, 1822).</title>
        <authorList>
            <person name="Mohindra V."/>
            <person name="Chowdhury L.M."/>
            <person name="Lal K."/>
            <person name="Jena J.K."/>
        </authorList>
    </citation>
    <scope>NUCLEOTIDE SEQUENCE [LARGE SCALE GENOMIC DNA]</scope>
    <source>
        <strain evidence="1">CM1030</strain>
        <tissue evidence="1">Blood</tissue>
    </source>
</reference>
<protein>
    <submittedName>
        <fullName evidence="1">Uncharacterized protein</fullName>
    </submittedName>
</protein>
<evidence type="ECO:0000313" key="2">
    <source>
        <dbReference type="Proteomes" id="UP001529510"/>
    </source>
</evidence>
<dbReference type="EMBL" id="JAMKFB020000831">
    <property type="protein sequence ID" value="KAL0147082.1"/>
    <property type="molecule type" value="Genomic_DNA"/>
</dbReference>
<feature type="non-terminal residue" evidence="1">
    <location>
        <position position="1"/>
    </location>
</feature>
<gene>
    <name evidence="1" type="ORF">M9458_057606</name>
</gene>
<sequence length="122" mass="13926">ELIEEYRRHQEGADPSEKLKNNVASKIYHIKQFLGYMAVGKTNLASMVFLNETNNNPPLLEKCGPILDYVAETPPQTRHGWHQMGDVGSDQSRWWVVVHEVAVKAAKEERLIPKSVLQKCRS</sequence>
<accession>A0ABD0MDM8</accession>
<proteinExistence type="predicted"/>
<evidence type="ECO:0000313" key="1">
    <source>
        <dbReference type="EMBL" id="KAL0147082.1"/>
    </source>
</evidence>